<dbReference type="SUPFAM" id="SSF47413">
    <property type="entry name" value="lambda repressor-like DNA-binding domains"/>
    <property type="match status" value="1"/>
</dbReference>
<gene>
    <name evidence="1" type="ORF">E2L05_15625</name>
</gene>
<organism evidence="1 2">
    <name type="scientific">Meridianimarinicoccus aquatilis</name>
    <dbReference type="NCBI Taxonomy" id="2552766"/>
    <lineage>
        <taxon>Bacteria</taxon>
        <taxon>Pseudomonadati</taxon>
        <taxon>Pseudomonadota</taxon>
        <taxon>Alphaproteobacteria</taxon>
        <taxon>Rhodobacterales</taxon>
        <taxon>Paracoccaceae</taxon>
        <taxon>Meridianimarinicoccus</taxon>
    </lineage>
</organism>
<name>A0A4R6ATD6_9RHOB</name>
<comment type="caution">
    <text evidence="1">The sequence shown here is derived from an EMBL/GenBank/DDBJ whole genome shotgun (WGS) entry which is preliminary data.</text>
</comment>
<reference evidence="1 2" key="1">
    <citation type="submission" date="2019-03" db="EMBL/GenBank/DDBJ databases">
        <title>Rhodobacteraceae bacterium SM1902, a new member of the family Rhodobacteraceae isolated from Yantai.</title>
        <authorList>
            <person name="Sun Y."/>
        </authorList>
    </citation>
    <scope>NUCLEOTIDE SEQUENCE [LARGE SCALE GENOMIC DNA]</scope>
    <source>
        <strain evidence="1 2">SM1902</strain>
    </source>
</reference>
<dbReference type="Gene3D" id="1.10.260.40">
    <property type="entry name" value="lambda repressor-like DNA-binding domains"/>
    <property type="match status" value="1"/>
</dbReference>
<evidence type="ECO:0000313" key="1">
    <source>
        <dbReference type="EMBL" id="TDL85416.1"/>
    </source>
</evidence>
<sequence length="97" mass="10735">MTNDVEKGRVGSSFEDFLKAEGTYEATVDQAVKRVLAYQLAEAMETQGITKVAMAKKLETSRSQLDRILDPNNESVTLGLLARAAHIVGRKLRLELQ</sequence>
<proteinExistence type="predicted"/>
<evidence type="ECO:0000313" key="2">
    <source>
        <dbReference type="Proteomes" id="UP000294562"/>
    </source>
</evidence>
<dbReference type="Proteomes" id="UP000294562">
    <property type="component" value="Unassembled WGS sequence"/>
</dbReference>
<protein>
    <submittedName>
        <fullName evidence="1">Fis family transcriptional regulator</fullName>
    </submittedName>
</protein>
<dbReference type="GO" id="GO:0003677">
    <property type="term" value="F:DNA binding"/>
    <property type="evidence" value="ECO:0007669"/>
    <property type="project" value="InterPro"/>
</dbReference>
<keyword evidence="2" id="KW-1185">Reference proteome</keyword>
<accession>A0A4R6ATD6</accession>
<dbReference type="InterPro" id="IPR010982">
    <property type="entry name" value="Lambda_DNA-bd_dom_sf"/>
</dbReference>
<dbReference type="OrthoDB" id="9809434at2"/>
<dbReference type="AlphaFoldDB" id="A0A4R6ATD6"/>
<dbReference type="EMBL" id="SMZO01000045">
    <property type="protein sequence ID" value="TDL85416.1"/>
    <property type="molecule type" value="Genomic_DNA"/>
</dbReference>
<dbReference type="RefSeq" id="WP_133343817.1">
    <property type="nucleotide sequence ID" value="NZ_SMZO01000045.1"/>
</dbReference>